<evidence type="ECO:0000313" key="3">
    <source>
        <dbReference type="Proteomes" id="UP000566819"/>
    </source>
</evidence>
<comment type="caution">
    <text evidence="2">The sequence shown here is derived from an EMBL/GenBank/DDBJ whole genome shotgun (WGS) entry which is preliminary data.</text>
</comment>
<reference evidence="2 3" key="1">
    <citation type="submission" date="2020-03" db="EMBL/GenBank/DDBJ databases">
        <title>Draft Genome Sequence of Cudoniella acicularis.</title>
        <authorList>
            <person name="Buettner E."/>
            <person name="Kellner H."/>
        </authorList>
    </citation>
    <scope>NUCLEOTIDE SEQUENCE [LARGE SCALE GENOMIC DNA]</scope>
    <source>
        <strain evidence="2 3">DSM 108380</strain>
    </source>
</reference>
<dbReference type="Proteomes" id="UP000566819">
    <property type="component" value="Unassembled WGS sequence"/>
</dbReference>
<dbReference type="EMBL" id="JAAMPI010001372">
    <property type="protein sequence ID" value="KAF4625463.1"/>
    <property type="molecule type" value="Genomic_DNA"/>
</dbReference>
<protein>
    <submittedName>
        <fullName evidence="2">Uncharacterized protein</fullName>
    </submittedName>
</protein>
<evidence type="ECO:0000256" key="1">
    <source>
        <dbReference type="SAM" id="MobiDB-lite"/>
    </source>
</evidence>
<sequence length="359" mass="40118">MPMKWTKESEVDLLLAIIADKKVANIIWDSVIQKMNSMKGKNYEVTAEGARSSASSFSWNEIEIKRKTSRLSSSSLYPPSREFADSLAANFSLRLHFQTKHLRGPRTPREEYNQLTAIINHSQRFQKLRKVESATPGRLHVKRPAGSDSAKPDSDAGPSKPRSPLRKCKPAFEQDYGAWKEYFDDAGEDAEGDSTVMSPAAKKFKTENANGNGFNPESFGGSAPAFKIEEVNGKDYKRLVDLENDEADGMPNSPQSMVTSTVVQIVCSASNPPWRNRAVLNSRTTEAGEGLSSKNPRWLGIRHEIRPSIGYEFENSNNEVEKAIEARGRNVFAVVGMDRIRIRKRRLFKFRATLASSGN</sequence>
<dbReference type="AlphaFoldDB" id="A0A8H4R9K6"/>
<organism evidence="2 3">
    <name type="scientific">Cudoniella acicularis</name>
    <dbReference type="NCBI Taxonomy" id="354080"/>
    <lineage>
        <taxon>Eukaryota</taxon>
        <taxon>Fungi</taxon>
        <taxon>Dikarya</taxon>
        <taxon>Ascomycota</taxon>
        <taxon>Pezizomycotina</taxon>
        <taxon>Leotiomycetes</taxon>
        <taxon>Helotiales</taxon>
        <taxon>Tricladiaceae</taxon>
        <taxon>Cudoniella</taxon>
    </lineage>
</organism>
<name>A0A8H4R9K6_9HELO</name>
<proteinExistence type="predicted"/>
<keyword evidence="3" id="KW-1185">Reference proteome</keyword>
<gene>
    <name evidence="2" type="ORF">G7Y89_g12703</name>
</gene>
<accession>A0A8H4R9K6</accession>
<feature type="region of interest" description="Disordered" evidence="1">
    <location>
        <begin position="131"/>
        <end position="170"/>
    </location>
</feature>
<evidence type="ECO:0000313" key="2">
    <source>
        <dbReference type="EMBL" id="KAF4625463.1"/>
    </source>
</evidence>